<dbReference type="Proteomes" id="UP000069015">
    <property type="component" value="Chromosome 1"/>
</dbReference>
<evidence type="ECO:0000313" key="3">
    <source>
        <dbReference type="Proteomes" id="UP000069015"/>
    </source>
</evidence>
<gene>
    <name evidence="2" type="ORF">AT705_19275</name>
</gene>
<dbReference type="AlphaFoldDB" id="A0A0U3HTV4"/>
<dbReference type="InterPro" id="IPR011051">
    <property type="entry name" value="RmlC_Cupin_sf"/>
</dbReference>
<dbReference type="Gene3D" id="2.60.120.10">
    <property type="entry name" value="Jelly Rolls"/>
    <property type="match status" value="1"/>
</dbReference>
<reference evidence="2 3" key="1">
    <citation type="submission" date="2015-12" db="EMBL/GenBank/DDBJ databases">
        <title>Complete genome sequence of Pseudoalteromonas rubra SCSIO 6842, harboring a conjugative plasmid.</title>
        <authorList>
            <person name="Li B."/>
            <person name="Wang X."/>
        </authorList>
    </citation>
    <scope>NUCLEOTIDE SEQUENCE [LARGE SCALE GENOMIC DNA]</scope>
    <source>
        <strain evidence="2 3">SCSIO 6842</strain>
    </source>
</reference>
<evidence type="ECO:0008006" key="4">
    <source>
        <dbReference type="Google" id="ProtNLM"/>
    </source>
</evidence>
<dbReference type="RefSeq" id="WP_058797833.1">
    <property type="nucleotide sequence ID" value="NZ_CP013611.1"/>
</dbReference>
<dbReference type="EMBL" id="CP013611">
    <property type="protein sequence ID" value="ALU44905.1"/>
    <property type="molecule type" value="Genomic_DNA"/>
</dbReference>
<evidence type="ECO:0000313" key="2">
    <source>
        <dbReference type="EMBL" id="ALU44905.1"/>
    </source>
</evidence>
<proteinExistence type="predicted"/>
<sequence length="122" mass="13952">MSTGKLVMLGLVSTLLCSSYAFSKEAEHAHIASPDKYEVLLENDQVLVLRMTLRPGEHDLWHKHNAETVYFERGGKARIKTADDTQLELDIPDGYAMWHDQWEHQVFNLGETTITAIIVERK</sequence>
<keyword evidence="1" id="KW-0732">Signal</keyword>
<evidence type="ECO:0000256" key="1">
    <source>
        <dbReference type="SAM" id="SignalP"/>
    </source>
</evidence>
<feature type="chain" id="PRO_5006839593" description="Cupin 2 conserved barrel domain-containing protein" evidence="1">
    <location>
        <begin position="24"/>
        <end position="122"/>
    </location>
</feature>
<feature type="signal peptide" evidence="1">
    <location>
        <begin position="1"/>
        <end position="23"/>
    </location>
</feature>
<name>A0A0U3HTV4_9GAMM</name>
<accession>A0A0U3HTV4</accession>
<dbReference type="KEGG" id="prr:AT705_19275"/>
<dbReference type="SUPFAM" id="SSF51182">
    <property type="entry name" value="RmlC-like cupins"/>
    <property type="match status" value="1"/>
</dbReference>
<protein>
    <recommendedName>
        <fullName evidence="4">Cupin 2 conserved barrel domain-containing protein</fullName>
    </recommendedName>
</protein>
<dbReference type="InterPro" id="IPR014710">
    <property type="entry name" value="RmlC-like_jellyroll"/>
</dbReference>
<organism evidence="2 3">
    <name type="scientific">Pseudoalteromonas rubra</name>
    <dbReference type="NCBI Taxonomy" id="43658"/>
    <lineage>
        <taxon>Bacteria</taxon>
        <taxon>Pseudomonadati</taxon>
        <taxon>Pseudomonadota</taxon>
        <taxon>Gammaproteobacteria</taxon>
        <taxon>Alteromonadales</taxon>
        <taxon>Pseudoalteromonadaceae</taxon>
        <taxon>Pseudoalteromonas</taxon>
    </lineage>
</organism>